<dbReference type="InterPro" id="IPR029044">
    <property type="entry name" value="Nucleotide-diphossugar_trans"/>
</dbReference>
<proteinExistence type="predicted"/>
<evidence type="ECO:0000313" key="2">
    <source>
        <dbReference type="Proteomes" id="UP000749559"/>
    </source>
</evidence>
<keyword evidence="2" id="KW-1185">Reference proteome</keyword>
<protein>
    <submittedName>
        <fullName evidence="1">Uncharacterized protein</fullName>
    </submittedName>
</protein>
<dbReference type="Gene3D" id="3.90.550.10">
    <property type="entry name" value="Spore Coat Polysaccharide Biosynthesis Protein SpsA, Chain A"/>
    <property type="match status" value="1"/>
</dbReference>
<sequence length="373" mass="44042">MRLRVGRFRYFIIYMIVVSIYVLGQIFINVNIKKHVLDHVILRSDYNVSLGQNQLKNQELNIQKTNAYEIRQYDLRVIVLTGSRGSSLQICLDSLNNATYNGDQILLEIWIDRDKKNKLDEKVFEVADKFKFIHGKKELKVHPEHAGIHKQWIDSWIPPEDNKEIGLILEDDIDVSKYFYTWLKKAYAIYGTRSDVAGIGLSTVMPDYLASTKIKACNDKKRHKNAEHCEVRAPLSQTIYMYRIATTWGFAPNAISWRKFQKFYHAKKNSTIFKPNVPGIRHTQWYATYGETMWSIWHVYHMYINKLYCIFPNLPKYQKFGNHRKEAGDHTTKRTHEYWAKSPYNTIVKTWNETFLDMPLYPAKVDYDGTLKY</sequence>
<dbReference type="Proteomes" id="UP000749559">
    <property type="component" value="Unassembled WGS sequence"/>
</dbReference>
<dbReference type="EMBL" id="CAIIXF020000005">
    <property type="protein sequence ID" value="CAH1784461.1"/>
    <property type="molecule type" value="Genomic_DNA"/>
</dbReference>
<dbReference type="AlphaFoldDB" id="A0A8J1XFV4"/>
<reference evidence="1" key="1">
    <citation type="submission" date="2022-03" db="EMBL/GenBank/DDBJ databases">
        <authorList>
            <person name="Martin C."/>
        </authorList>
    </citation>
    <scope>NUCLEOTIDE SEQUENCE</scope>
</reference>
<accession>A0A8J1XFV4</accession>
<name>A0A8J1XFV4_OWEFU</name>
<evidence type="ECO:0000313" key="1">
    <source>
        <dbReference type="EMBL" id="CAH1784461.1"/>
    </source>
</evidence>
<gene>
    <name evidence="1" type="ORF">OFUS_LOCUS10654</name>
</gene>
<dbReference type="PANTHER" id="PTHR33604">
    <property type="entry name" value="OSJNBA0004B13.7 PROTEIN"/>
    <property type="match status" value="1"/>
</dbReference>
<comment type="caution">
    <text evidence="1">The sequence shown here is derived from an EMBL/GenBank/DDBJ whole genome shotgun (WGS) entry which is preliminary data.</text>
</comment>
<organism evidence="1 2">
    <name type="scientific">Owenia fusiformis</name>
    <name type="common">Polychaete worm</name>
    <dbReference type="NCBI Taxonomy" id="6347"/>
    <lineage>
        <taxon>Eukaryota</taxon>
        <taxon>Metazoa</taxon>
        <taxon>Spiralia</taxon>
        <taxon>Lophotrochozoa</taxon>
        <taxon>Annelida</taxon>
        <taxon>Polychaeta</taxon>
        <taxon>Sedentaria</taxon>
        <taxon>Canalipalpata</taxon>
        <taxon>Sabellida</taxon>
        <taxon>Oweniida</taxon>
        <taxon>Oweniidae</taxon>
        <taxon>Owenia</taxon>
    </lineage>
</organism>
<dbReference type="PANTHER" id="PTHR33604:SF3">
    <property type="entry name" value="OSJNBA0004B13.7 PROTEIN"/>
    <property type="match status" value="1"/>
</dbReference>
<dbReference type="OrthoDB" id="2020070at2759"/>